<dbReference type="AlphaFoldDB" id="X1GGL1"/>
<sequence length="67" mass="7858">VFDLVFLEPYFSSNRELWIWDSVEDGYFKFVPTELDVFTAPPGNYFTWVIFPIVINFATIIVSSIFP</sequence>
<keyword evidence="1" id="KW-0472">Membrane</keyword>
<evidence type="ECO:0000313" key="2">
    <source>
        <dbReference type="EMBL" id="GAH32163.1"/>
    </source>
</evidence>
<reference evidence="2" key="1">
    <citation type="journal article" date="2014" name="Front. Microbiol.">
        <title>High frequency of phylogenetically diverse reductive dehalogenase-homologous genes in deep subseafloor sedimentary metagenomes.</title>
        <authorList>
            <person name="Kawai M."/>
            <person name="Futagami T."/>
            <person name="Toyoda A."/>
            <person name="Takaki Y."/>
            <person name="Nishi S."/>
            <person name="Hori S."/>
            <person name="Arai W."/>
            <person name="Tsubouchi T."/>
            <person name="Morono Y."/>
            <person name="Uchiyama I."/>
            <person name="Ito T."/>
            <person name="Fujiyama A."/>
            <person name="Inagaki F."/>
            <person name="Takami H."/>
        </authorList>
    </citation>
    <scope>NUCLEOTIDE SEQUENCE</scope>
    <source>
        <strain evidence="2">Expedition CK06-06</strain>
    </source>
</reference>
<accession>X1GGL1</accession>
<comment type="caution">
    <text evidence="2">The sequence shown here is derived from an EMBL/GenBank/DDBJ whole genome shotgun (WGS) entry which is preliminary data.</text>
</comment>
<evidence type="ECO:0000256" key="1">
    <source>
        <dbReference type="SAM" id="Phobius"/>
    </source>
</evidence>
<feature type="transmembrane region" description="Helical" evidence="1">
    <location>
        <begin position="45"/>
        <end position="66"/>
    </location>
</feature>
<organism evidence="2">
    <name type="scientific">marine sediment metagenome</name>
    <dbReference type="NCBI Taxonomy" id="412755"/>
    <lineage>
        <taxon>unclassified sequences</taxon>
        <taxon>metagenomes</taxon>
        <taxon>ecological metagenomes</taxon>
    </lineage>
</organism>
<keyword evidence="1" id="KW-0812">Transmembrane</keyword>
<feature type="non-terminal residue" evidence="2">
    <location>
        <position position="1"/>
    </location>
</feature>
<dbReference type="EMBL" id="BARU01010331">
    <property type="protein sequence ID" value="GAH32163.1"/>
    <property type="molecule type" value="Genomic_DNA"/>
</dbReference>
<protein>
    <submittedName>
        <fullName evidence="2">Uncharacterized protein</fullName>
    </submittedName>
</protein>
<name>X1GGL1_9ZZZZ</name>
<proteinExistence type="predicted"/>
<gene>
    <name evidence="2" type="ORF">S03H2_19728</name>
</gene>
<keyword evidence="1" id="KW-1133">Transmembrane helix</keyword>